<dbReference type="Gene3D" id="3.30.200.20">
    <property type="entry name" value="Phosphorylase Kinase, domain 1"/>
    <property type="match status" value="1"/>
</dbReference>
<evidence type="ECO:0000259" key="2">
    <source>
        <dbReference type="PROSITE" id="PS50011"/>
    </source>
</evidence>
<dbReference type="EMBL" id="JATAAI010000006">
    <property type="protein sequence ID" value="KAK1745018.1"/>
    <property type="molecule type" value="Genomic_DNA"/>
</dbReference>
<dbReference type="PROSITE" id="PS00107">
    <property type="entry name" value="PROTEIN_KINASE_ATP"/>
    <property type="match status" value="1"/>
</dbReference>
<evidence type="ECO:0000256" key="1">
    <source>
        <dbReference type="PROSITE-ProRule" id="PRU10141"/>
    </source>
</evidence>
<dbReference type="PROSITE" id="PS50011">
    <property type="entry name" value="PROTEIN_KINASE_DOM"/>
    <property type="match status" value="1"/>
</dbReference>
<organism evidence="3 4">
    <name type="scientific">Skeletonema marinoi</name>
    <dbReference type="NCBI Taxonomy" id="267567"/>
    <lineage>
        <taxon>Eukaryota</taxon>
        <taxon>Sar</taxon>
        <taxon>Stramenopiles</taxon>
        <taxon>Ochrophyta</taxon>
        <taxon>Bacillariophyta</taxon>
        <taxon>Coscinodiscophyceae</taxon>
        <taxon>Thalassiosirophycidae</taxon>
        <taxon>Thalassiosirales</taxon>
        <taxon>Skeletonemataceae</taxon>
        <taxon>Skeletonema</taxon>
        <taxon>Skeletonema marinoi-dohrnii complex</taxon>
    </lineage>
</organism>
<dbReference type="AlphaFoldDB" id="A0AAD9DGQ5"/>
<dbReference type="InterPro" id="IPR011009">
    <property type="entry name" value="Kinase-like_dom_sf"/>
</dbReference>
<name>A0AAD9DGQ5_9STRA</name>
<dbReference type="GO" id="GO:0005634">
    <property type="term" value="C:nucleus"/>
    <property type="evidence" value="ECO:0007669"/>
    <property type="project" value="TreeGrafter"/>
</dbReference>
<sequence>MASGTLPFSTYHRAQALGEGTYGSVVCVYNDAGEEMALKIFECDESNETLELGTLRELSILRLLRGSNSHPNIVEMVDVMEPGEEGDCSNGNLCMAMPLFRMGDMRQAIKTEIVSPGAAGRKQRVHIAHGLLSARYKIGQRHDNVADEESGDEDNIKPVLIDFSLAKFVDGQNAVLPPGSTHTGEVGTPTYVAPELVKKESYGLKSDMWSVGVVLLESLIGELAAEKDKDAARIIEEKKASLPESPYVNLIRCLLEPDVEKRLSAREALALPVFEKFNLQPPPVRILILTLLCLMKMTTTKMKMEQLDDELENISETQTLLDCIIIANKFYEQELIDIDNLAEEYPSFQDFDVDTFRDNEVALCSLMDYCLYLRS</sequence>
<reference evidence="3" key="1">
    <citation type="submission" date="2023-06" db="EMBL/GenBank/DDBJ databases">
        <title>Survivors Of The Sea: Transcriptome response of Skeletonema marinoi to long-term dormancy.</title>
        <authorList>
            <person name="Pinder M.I.M."/>
            <person name="Kourtchenko O."/>
            <person name="Robertson E.K."/>
            <person name="Larsson T."/>
            <person name="Maumus F."/>
            <person name="Osuna-Cruz C.M."/>
            <person name="Vancaester E."/>
            <person name="Stenow R."/>
            <person name="Vandepoele K."/>
            <person name="Ploug H."/>
            <person name="Bruchert V."/>
            <person name="Godhe A."/>
            <person name="Topel M."/>
        </authorList>
    </citation>
    <scope>NUCLEOTIDE SEQUENCE</scope>
    <source>
        <strain evidence="3">R05AC</strain>
    </source>
</reference>
<dbReference type="InterPro" id="IPR017441">
    <property type="entry name" value="Protein_kinase_ATP_BS"/>
</dbReference>
<dbReference type="PANTHER" id="PTHR44167:SF30">
    <property type="entry name" value="PHOSPHORYLASE KINASE"/>
    <property type="match status" value="1"/>
</dbReference>
<keyword evidence="1" id="KW-0067">ATP-binding</keyword>
<dbReference type="Pfam" id="PF00069">
    <property type="entry name" value="Pkinase"/>
    <property type="match status" value="1"/>
</dbReference>
<accession>A0AAD9DGQ5</accession>
<dbReference type="SUPFAM" id="SSF56112">
    <property type="entry name" value="Protein kinase-like (PK-like)"/>
    <property type="match status" value="1"/>
</dbReference>
<feature type="binding site" evidence="1">
    <location>
        <position position="39"/>
    </location>
    <ligand>
        <name>ATP</name>
        <dbReference type="ChEBI" id="CHEBI:30616"/>
    </ligand>
</feature>
<dbReference type="InterPro" id="IPR000719">
    <property type="entry name" value="Prot_kinase_dom"/>
</dbReference>
<proteinExistence type="predicted"/>
<dbReference type="Proteomes" id="UP001224775">
    <property type="component" value="Unassembled WGS sequence"/>
</dbReference>
<dbReference type="EC" id="2.7.11.-" evidence="3"/>
<keyword evidence="1" id="KW-0547">Nucleotide-binding</keyword>
<protein>
    <submittedName>
        <fullName evidence="3">Serine/threonine-protein kinase</fullName>
        <ecNumber evidence="3">2.7.11.-</ecNumber>
    </submittedName>
</protein>
<keyword evidence="3" id="KW-0808">Transferase</keyword>
<dbReference type="Gene3D" id="1.10.510.10">
    <property type="entry name" value="Transferase(Phosphotransferase) domain 1"/>
    <property type="match status" value="1"/>
</dbReference>
<dbReference type="GO" id="GO:0004674">
    <property type="term" value="F:protein serine/threonine kinase activity"/>
    <property type="evidence" value="ECO:0007669"/>
    <property type="project" value="TreeGrafter"/>
</dbReference>
<dbReference type="GO" id="GO:0005524">
    <property type="term" value="F:ATP binding"/>
    <property type="evidence" value="ECO:0007669"/>
    <property type="project" value="UniProtKB-UniRule"/>
</dbReference>
<evidence type="ECO:0000313" key="4">
    <source>
        <dbReference type="Proteomes" id="UP001224775"/>
    </source>
</evidence>
<feature type="domain" description="Protein kinase" evidence="2">
    <location>
        <begin position="11"/>
        <end position="274"/>
    </location>
</feature>
<gene>
    <name evidence="3" type="ORF">QTG54_004309</name>
</gene>
<dbReference type="GO" id="GO:0044773">
    <property type="term" value="P:mitotic DNA damage checkpoint signaling"/>
    <property type="evidence" value="ECO:0007669"/>
    <property type="project" value="TreeGrafter"/>
</dbReference>
<keyword evidence="3" id="KW-0418">Kinase</keyword>
<keyword evidence="4" id="KW-1185">Reference proteome</keyword>
<evidence type="ECO:0000313" key="3">
    <source>
        <dbReference type="EMBL" id="KAK1745018.1"/>
    </source>
</evidence>
<comment type="caution">
    <text evidence="3">The sequence shown here is derived from an EMBL/GenBank/DDBJ whole genome shotgun (WGS) entry which is preliminary data.</text>
</comment>
<dbReference type="PANTHER" id="PTHR44167">
    <property type="entry name" value="OVARIAN-SPECIFIC SERINE/THREONINE-PROTEIN KINASE LOK-RELATED"/>
    <property type="match status" value="1"/>
</dbReference>